<dbReference type="InterPro" id="IPR003593">
    <property type="entry name" value="AAA+_ATPase"/>
</dbReference>
<dbReference type="EMBL" id="JAHCVJ010000010">
    <property type="protein sequence ID" value="MBT0666319.1"/>
    <property type="molecule type" value="Genomic_DNA"/>
</dbReference>
<dbReference type="Proteomes" id="UP000811899">
    <property type="component" value="Unassembled WGS sequence"/>
</dbReference>
<dbReference type="PANTHER" id="PTHR43038:SF3">
    <property type="entry name" value="ABC TRANSPORTER G FAMILY MEMBER 20 ISOFORM X1"/>
    <property type="match status" value="1"/>
</dbReference>
<keyword evidence="5" id="KW-1185">Reference proteome</keyword>
<dbReference type="GO" id="GO:0016887">
    <property type="term" value="F:ATP hydrolysis activity"/>
    <property type="evidence" value="ECO:0007669"/>
    <property type="project" value="InterPro"/>
</dbReference>
<dbReference type="PROSITE" id="PS00211">
    <property type="entry name" value="ABC_TRANSPORTER_1"/>
    <property type="match status" value="2"/>
</dbReference>
<proteinExistence type="predicted"/>
<gene>
    <name evidence="4" type="ORF">KI809_18565</name>
</gene>
<evidence type="ECO:0000259" key="3">
    <source>
        <dbReference type="PROSITE" id="PS50893"/>
    </source>
</evidence>
<dbReference type="SMART" id="SM00382">
    <property type="entry name" value="AAA"/>
    <property type="match status" value="2"/>
</dbReference>
<evidence type="ECO:0000256" key="1">
    <source>
        <dbReference type="ARBA" id="ARBA00022741"/>
    </source>
</evidence>
<dbReference type="PANTHER" id="PTHR43038">
    <property type="entry name" value="ATP-BINDING CASSETTE, SUB-FAMILY H, MEMBER 1"/>
    <property type="match status" value="1"/>
</dbReference>
<organism evidence="4 5">
    <name type="scientific">Geoanaerobacter pelophilus</name>
    <dbReference type="NCBI Taxonomy" id="60036"/>
    <lineage>
        <taxon>Bacteria</taxon>
        <taxon>Pseudomonadati</taxon>
        <taxon>Thermodesulfobacteriota</taxon>
        <taxon>Desulfuromonadia</taxon>
        <taxon>Geobacterales</taxon>
        <taxon>Geobacteraceae</taxon>
        <taxon>Geoanaerobacter</taxon>
    </lineage>
</organism>
<protein>
    <submittedName>
        <fullName evidence="4">ABC transporter ATP-binding protein</fullName>
    </submittedName>
</protein>
<evidence type="ECO:0000313" key="5">
    <source>
        <dbReference type="Proteomes" id="UP000811899"/>
    </source>
</evidence>
<dbReference type="CDD" id="cd03230">
    <property type="entry name" value="ABC_DR_subfamily_A"/>
    <property type="match status" value="2"/>
</dbReference>
<feature type="domain" description="ABC transporter" evidence="3">
    <location>
        <begin position="1"/>
        <end position="229"/>
    </location>
</feature>
<dbReference type="AlphaFoldDB" id="A0AAW4L521"/>
<dbReference type="GO" id="GO:0005524">
    <property type="term" value="F:ATP binding"/>
    <property type="evidence" value="ECO:0007669"/>
    <property type="project" value="UniProtKB-KW"/>
</dbReference>
<keyword evidence="1" id="KW-0547">Nucleotide-binding</keyword>
<evidence type="ECO:0000256" key="2">
    <source>
        <dbReference type="ARBA" id="ARBA00022840"/>
    </source>
</evidence>
<keyword evidence="2 4" id="KW-0067">ATP-binding</keyword>
<dbReference type="PROSITE" id="PS50893">
    <property type="entry name" value="ABC_TRANSPORTER_2"/>
    <property type="match status" value="2"/>
</dbReference>
<sequence>MTADSLSKSFGEVKAVDGLTLQVKAGELFGLVGSDGAGKTTTIRMLAGVLDTTSGSATVLDHPCSSLDAIRGEIGYMSQRFGLYPDLTVGENIQFYADIFGLSKSERSANIERLLNATNLGAFRQRKAGNLSGGMKQKLGLACALIHTPKILFLDEPTNGVDPVSRREFWRLLYALLDEGVTIFVATAYLDEADRCHRVGLIHNGKLIACDTPGNLRNLAQAKILEIVSASPKTADRLLRTAFPDAAVMLFGDRIHLSTVDPEPMAAKTRQLLTSGQLEVYSIEEVEPSLEDIFVAMVSDRESPVVGNQLSVAVDHGQELGAKAVSVTGLTRRFGDFVAVKGIDLEVEHGEIFGFLGPNGAGKSTTIRMLCGILEPTSGSGRVAGCDIRTGQEEIKKRIGYMSQKFSLYEELTVEENIAFYGGIYRLSGKKLTERGDWAITMAGLEQRRTAIAGELSGGWKQRLALGCALLHEPPVIFLDEPTAGVDPLSRRAFWRLIRSLAAGGVTVFVTTHYMDEAEYCDRLAMIHQGEMVALGTPQQLKQEKMSEIVLEASCDRPQEILSQLEQLPAVRHAALYGRGAHLVTEDQNATENGLLGSALAGRVTLRAVIPSLEDLFVSLIEARERTATAPDRRAVR</sequence>
<dbReference type="InterPro" id="IPR027417">
    <property type="entry name" value="P-loop_NTPase"/>
</dbReference>
<dbReference type="SUPFAM" id="SSF52540">
    <property type="entry name" value="P-loop containing nucleoside triphosphate hydrolases"/>
    <property type="match status" value="2"/>
</dbReference>
<evidence type="ECO:0000313" key="4">
    <source>
        <dbReference type="EMBL" id="MBT0666319.1"/>
    </source>
</evidence>
<dbReference type="Pfam" id="PF00005">
    <property type="entry name" value="ABC_tran"/>
    <property type="match status" value="2"/>
</dbReference>
<comment type="caution">
    <text evidence="4">The sequence shown here is derived from an EMBL/GenBank/DDBJ whole genome shotgun (WGS) entry which is preliminary data.</text>
</comment>
<name>A0AAW4L521_9BACT</name>
<reference evidence="4 5" key="1">
    <citation type="submission" date="2021-05" db="EMBL/GenBank/DDBJ databases">
        <title>The draft genome of Geobacter pelophilus DSM 12255.</title>
        <authorList>
            <person name="Xu Z."/>
            <person name="Masuda Y."/>
            <person name="Itoh H."/>
            <person name="Senoo K."/>
        </authorList>
    </citation>
    <scope>NUCLEOTIDE SEQUENCE [LARGE SCALE GENOMIC DNA]</scope>
    <source>
        <strain evidence="4 5">DSM 12255</strain>
    </source>
</reference>
<dbReference type="InterPro" id="IPR003439">
    <property type="entry name" value="ABC_transporter-like_ATP-bd"/>
</dbReference>
<accession>A0AAW4L521</accession>
<dbReference type="Gene3D" id="3.40.50.300">
    <property type="entry name" value="P-loop containing nucleotide triphosphate hydrolases"/>
    <property type="match status" value="2"/>
</dbReference>
<feature type="domain" description="ABC transporter" evidence="3">
    <location>
        <begin position="325"/>
        <end position="554"/>
    </location>
</feature>
<dbReference type="InterPro" id="IPR017871">
    <property type="entry name" value="ABC_transporter-like_CS"/>
</dbReference>